<protein>
    <submittedName>
        <fullName evidence="3">2',5'-phosphodiesterase 12-like</fullName>
    </submittedName>
</protein>
<dbReference type="InterPro" id="IPR036691">
    <property type="entry name" value="Endo/exonu/phosph_ase_sf"/>
</dbReference>
<dbReference type="InterPro" id="IPR050410">
    <property type="entry name" value="CCR4/nocturin_mRNA_transcr"/>
</dbReference>
<dbReference type="RefSeq" id="XP_029654487.1">
    <property type="nucleotide sequence ID" value="XM_029798627.1"/>
</dbReference>
<evidence type="ECO:0000313" key="2">
    <source>
        <dbReference type="Proteomes" id="UP000515154"/>
    </source>
</evidence>
<dbReference type="InterPro" id="IPR005135">
    <property type="entry name" value="Endo/exonuclease/phosphatase"/>
</dbReference>
<organism evidence="2 3">
    <name type="scientific">Octopus sinensis</name>
    <name type="common">East Asian common octopus</name>
    <dbReference type="NCBI Taxonomy" id="2607531"/>
    <lineage>
        <taxon>Eukaryota</taxon>
        <taxon>Metazoa</taxon>
        <taxon>Spiralia</taxon>
        <taxon>Lophotrochozoa</taxon>
        <taxon>Mollusca</taxon>
        <taxon>Cephalopoda</taxon>
        <taxon>Coleoidea</taxon>
        <taxon>Octopodiformes</taxon>
        <taxon>Octopoda</taxon>
        <taxon>Incirrata</taxon>
        <taxon>Octopodidae</taxon>
        <taxon>Octopus</taxon>
    </lineage>
</organism>
<dbReference type="AlphaFoldDB" id="A0A6P7TYZ4"/>
<dbReference type="KEGG" id="osn:115227922"/>
<dbReference type="Proteomes" id="UP000515154">
    <property type="component" value="Unplaced"/>
</dbReference>
<proteinExistence type="predicted"/>
<gene>
    <name evidence="3" type="primary">LOC115227922</name>
</gene>
<dbReference type="PANTHER" id="PTHR12121:SF37">
    <property type="entry name" value="2',5'-PHOSPHODIESTERASE 12"/>
    <property type="match status" value="1"/>
</dbReference>
<name>A0A6P7TYZ4_9MOLL</name>
<evidence type="ECO:0000259" key="1">
    <source>
        <dbReference type="Pfam" id="PF03372"/>
    </source>
</evidence>
<dbReference type="GO" id="GO:0000175">
    <property type="term" value="F:3'-5'-RNA exonuclease activity"/>
    <property type="evidence" value="ECO:0007669"/>
    <property type="project" value="TreeGrafter"/>
</dbReference>
<dbReference type="SUPFAM" id="SSF56219">
    <property type="entry name" value="DNase I-like"/>
    <property type="match status" value="1"/>
</dbReference>
<reference evidence="3" key="1">
    <citation type="submission" date="2025-08" db="UniProtKB">
        <authorList>
            <consortium name="RefSeq"/>
        </authorList>
    </citation>
    <scope>IDENTIFICATION</scope>
</reference>
<dbReference type="PANTHER" id="PTHR12121">
    <property type="entry name" value="CARBON CATABOLITE REPRESSOR PROTEIN 4"/>
    <property type="match status" value="1"/>
</dbReference>
<accession>A0A6P7TYZ4</accession>
<feature type="domain" description="Endonuclease/exonuclease/phosphatase" evidence="1">
    <location>
        <begin position="79"/>
        <end position="202"/>
    </location>
</feature>
<dbReference type="Pfam" id="PF03372">
    <property type="entry name" value="Exo_endo_phos"/>
    <property type="match status" value="1"/>
</dbReference>
<keyword evidence="2" id="KW-1185">Reference proteome</keyword>
<dbReference type="GO" id="GO:0005739">
    <property type="term" value="C:mitochondrion"/>
    <property type="evidence" value="ECO:0007669"/>
    <property type="project" value="TreeGrafter"/>
</dbReference>
<dbReference type="GO" id="GO:0000288">
    <property type="term" value="P:nuclear-transcribed mRNA catabolic process, deadenylation-dependent decay"/>
    <property type="evidence" value="ECO:0007669"/>
    <property type="project" value="TreeGrafter"/>
</dbReference>
<dbReference type="Gene3D" id="3.60.10.10">
    <property type="entry name" value="Endonuclease/exonuclease/phosphatase"/>
    <property type="match status" value="1"/>
</dbReference>
<evidence type="ECO:0000313" key="3">
    <source>
        <dbReference type="RefSeq" id="XP_029654487.1"/>
    </source>
</evidence>
<sequence>MRRMLESSSPEIFKLFFSRKNVMQCTVLGFNNSIYGKQPRALCIGNTHLYSHPFADGIRLLQTTICINEMTAVLNELNSRGFDSIPILCGDFNSLPDSGAYRFAVGEFIRYNDSSWEVSGTGGHKTTHVDRMAGMDLSHYLSLASAVGTPDYTHFVSKFSGCIDYIFYDKNKLKVDSYLSLPDDEVVKENVALPSVCFPSDHISLVADFSAKHDLIK</sequence>